<dbReference type="Gene3D" id="3.40.1350.10">
    <property type="match status" value="1"/>
</dbReference>
<reference evidence="3 4" key="1">
    <citation type="submission" date="2018-11" db="EMBL/GenBank/DDBJ databases">
        <title>Genomic Encyclopedia of Type Strains, Phase IV (KMG-IV): sequencing the most valuable type-strain genomes for metagenomic binning, comparative biology and taxonomic classification.</title>
        <authorList>
            <person name="Goeker M."/>
        </authorList>
    </citation>
    <scope>NUCLEOTIDE SEQUENCE [LARGE SCALE GENOMIC DNA]</scope>
    <source>
        <strain evidence="3 4">DSM 27238</strain>
    </source>
</reference>
<dbReference type="InterPro" id="IPR011856">
    <property type="entry name" value="tRNA_endonuc-like_dom_sf"/>
</dbReference>
<dbReference type="PANTHER" id="PTHR34039:SF1">
    <property type="entry name" value="UPF0102 PROTEIN YRAN"/>
    <property type="match status" value="1"/>
</dbReference>
<keyword evidence="3" id="KW-0378">Hydrolase</keyword>
<dbReference type="InterPro" id="IPR003509">
    <property type="entry name" value="UPF0102_YraN-like"/>
</dbReference>
<evidence type="ECO:0000256" key="2">
    <source>
        <dbReference type="HAMAP-Rule" id="MF_00048"/>
    </source>
</evidence>
<dbReference type="EMBL" id="RKQP01000002">
    <property type="protein sequence ID" value="RPE83764.1"/>
    <property type="molecule type" value="Genomic_DNA"/>
</dbReference>
<sequence>MVLSFLQTNQRAKGAIFEHKARYFLEKQGLKFLAQNQAFKCGELDLIMQECKTLVFIEVRHRKNAQYGTALESINRVKQQKWLNAANAWLTRQNQSLDTADCRFDVVVFEGNSPPLWIKNFLG</sequence>
<proteinExistence type="inferred from homology"/>
<accession>A0A3N4WEU4</accession>
<dbReference type="NCBIfam" id="TIGR00252">
    <property type="entry name" value="YraN family protein"/>
    <property type="match status" value="1"/>
</dbReference>
<dbReference type="RefSeq" id="WP_124211136.1">
    <property type="nucleotide sequence ID" value="NZ_CP016615.1"/>
</dbReference>
<evidence type="ECO:0000313" key="3">
    <source>
        <dbReference type="EMBL" id="RPE83764.1"/>
    </source>
</evidence>
<dbReference type="GO" id="GO:0003676">
    <property type="term" value="F:nucleic acid binding"/>
    <property type="evidence" value="ECO:0007669"/>
    <property type="project" value="InterPro"/>
</dbReference>
<comment type="caution">
    <text evidence="3">The sequence shown here is derived from an EMBL/GenBank/DDBJ whole genome shotgun (WGS) entry which is preliminary data.</text>
</comment>
<protein>
    <recommendedName>
        <fullName evidence="2">UPF0102 protein EDC46_0967</fullName>
    </recommendedName>
</protein>
<dbReference type="Pfam" id="PF02021">
    <property type="entry name" value="UPF0102"/>
    <property type="match status" value="1"/>
</dbReference>
<dbReference type="SUPFAM" id="SSF52980">
    <property type="entry name" value="Restriction endonuclease-like"/>
    <property type="match status" value="1"/>
</dbReference>
<dbReference type="HAMAP" id="MF_00048">
    <property type="entry name" value="UPF0102"/>
    <property type="match status" value="1"/>
</dbReference>
<keyword evidence="4" id="KW-1185">Reference proteome</keyword>
<dbReference type="AlphaFoldDB" id="A0A3N4WEU4"/>
<dbReference type="PANTHER" id="PTHR34039">
    <property type="entry name" value="UPF0102 PROTEIN YRAN"/>
    <property type="match status" value="1"/>
</dbReference>
<evidence type="ECO:0000256" key="1">
    <source>
        <dbReference type="ARBA" id="ARBA00006738"/>
    </source>
</evidence>
<dbReference type="NCBIfam" id="NF009150">
    <property type="entry name" value="PRK12497.1-3"/>
    <property type="match status" value="1"/>
</dbReference>
<keyword evidence="3" id="KW-0540">Nuclease</keyword>
<dbReference type="Proteomes" id="UP000281691">
    <property type="component" value="Unassembled WGS sequence"/>
</dbReference>
<gene>
    <name evidence="3" type="ORF">EDC46_0967</name>
</gene>
<name>A0A3N4WEU4_9PAST</name>
<dbReference type="GO" id="GO:0004519">
    <property type="term" value="F:endonuclease activity"/>
    <property type="evidence" value="ECO:0007669"/>
    <property type="project" value="UniProtKB-KW"/>
</dbReference>
<evidence type="ECO:0000313" key="4">
    <source>
        <dbReference type="Proteomes" id="UP000281691"/>
    </source>
</evidence>
<organism evidence="3 4">
    <name type="scientific">Vespertiliibacter pulmonis</name>
    <dbReference type="NCBI Taxonomy" id="1443036"/>
    <lineage>
        <taxon>Bacteria</taxon>
        <taxon>Pseudomonadati</taxon>
        <taxon>Pseudomonadota</taxon>
        <taxon>Gammaproteobacteria</taxon>
        <taxon>Pasteurellales</taxon>
        <taxon>Pasteurellaceae</taxon>
        <taxon>Vespertiliibacter</taxon>
    </lineage>
</organism>
<dbReference type="InterPro" id="IPR011335">
    <property type="entry name" value="Restrct_endonuc-II-like"/>
</dbReference>
<dbReference type="OrthoDB" id="9794876at2"/>
<keyword evidence="3" id="KW-0255">Endonuclease</keyword>
<comment type="similarity">
    <text evidence="1 2">Belongs to the UPF0102 family.</text>
</comment>